<dbReference type="GO" id="GO:0019829">
    <property type="term" value="F:ATPase-coupled monoatomic cation transmembrane transporter activity"/>
    <property type="evidence" value="ECO:0007669"/>
    <property type="project" value="UniProtKB-UniRule"/>
</dbReference>
<dbReference type="Gene3D" id="1.20.1110.10">
    <property type="entry name" value="Calcium-transporting ATPase, transmembrane domain"/>
    <property type="match status" value="1"/>
</dbReference>
<dbReference type="SUPFAM" id="SSF81665">
    <property type="entry name" value="Calcium ATPase, transmembrane domain M"/>
    <property type="match status" value="1"/>
</dbReference>
<dbReference type="SFLD" id="SFLDF00027">
    <property type="entry name" value="p-type_atpase"/>
    <property type="match status" value="1"/>
</dbReference>
<keyword evidence="5 13" id="KW-0479">Metal-binding</keyword>
<dbReference type="Gene3D" id="3.40.1110.10">
    <property type="entry name" value="Calcium-transporting ATPase, cytoplasmic domain N"/>
    <property type="match status" value="1"/>
</dbReference>
<comment type="catalytic activity">
    <reaction evidence="12 13">
        <text>ATP + H2O = ADP + phosphate + H(+)</text>
        <dbReference type="Rhea" id="RHEA:13065"/>
        <dbReference type="ChEBI" id="CHEBI:15377"/>
        <dbReference type="ChEBI" id="CHEBI:15378"/>
        <dbReference type="ChEBI" id="CHEBI:30616"/>
        <dbReference type="ChEBI" id="CHEBI:43474"/>
        <dbReference type="ChEBI" id="CHEBI:456216"/>
    </reaction>
</comment>
<dbReference type="InterPro" id="IPR023214">
    <property type="entry name" value="HAD_sf"/>
</dbReference>
<evidence type="ECO:0000256" key="9">
    <source>
        <dbReference type="ARBA" id="ARBA00022967"/>
    </source>
</evidence>
<dbReference type="PANTHER" id="PTHR45630">
    <property type="entry name" value="CATION-TRANSPORTING ATPASE-RELATED"/>
    <property type="match status" value="1"/>
</dbReference>
<evidence type="ECO:0000256" key="4">
    <source>
        <dbReference type="ARBA" id="ARBA00022692"/>
    </source>
</evidence>
<dbReference type="SUPFAM" id="SSF56784">
    <property type="entry name" value="HAD-like"/>
    <property type="match status" value="1"/>
</dbReference>
<feature type="region of interest" description="Disordered" evidence="14">
    <location>
        <begin position="1"/>
        <end position="20"/>
    </location>
</feature>
<dbReference type="InterPro" id="IPR047819">
    <property type="entry name" value="P5A-ATPase_N"/>
</dbReference>
<keyword evidence="7 13" id="KW-0067">ATP-binding</keyword>
<keyword evidence="9 13" id="KW-1278">Translocase</keyword>
<evidence type="ECO:0000256" key="12">
    <source>
        <dbReference type="ARBA" id="ARBA00049360"/>
    </source>
</evidence>
<evidence type="ECO:0000256" key="13">
    <source>
        <dbReference type="RuleBase" id="RU362082"/>
    </source>
</evidence>
<evidence type="ECO:0000256" key="14">
    <source>
        <dbReference type="SAM" id="MobiDB-lite"/>
    </source>
</evidence>
<evidence type="ECO:0000259" key="16">
    <source>
        <dbReference type="Pfam" id="PF12409"/>
    </source>
</evidence>
<evidence type="ECO:0000256" key="3">
    <source>
        <dbReference type="ARBA" id="ARBA00022553"/>
    </source>
</evidence>
<feature type="transmembrane region" description="Helical" evidence="13">
    <location>
        <begin position="1121"/>
        <end position="1141"/>
    </location>
</feature>
<dbReference type="InterPro" id="IPR023298">
    <property type="entry name" value="ATPase_P-typ_TM_dom_sf"/>
</dbReference>
<dbReference type="InterPro" id="IPR008250">
    <property type="entry name" value="ATPase_P-typ_transduc_dom_A_sf"/>
</dbReference>
<feature type="transmembrane region" description="Helical" evidence="13">
    <location>
        <begin position="1169"/>
        <end position="1188"/>
    </location>
</feature>
<keyword evidence="8 13" id="KW-0460">Magnesium</keyword>
<dbReference type="GO" id="GO:0046872">
    <property type="term" value="F:metal ion binding"/>
    <property type="evidence" value="ECO:0007669"/>
    <property type="project" value="UniProtKB-UniRule"/>
</dbReference>
<dbReference type="Pfam" id="PF12409">
    <property type="entry name" value="P5-ATPase"/>
    <property type="match status" value="1"/>
</dbReference>
<evidence type="ECO:0000256" key="6">
    <source>
        <dbReference type="ARBA" id="ARBA00022741"/>
    </source>
</evidence>
<comment type="caution">
    <text evidence="17">The sequence shown here is derived from an EMBL/GenBank/DDBJ whole genome shotgun (WGS) entry which is preliminary data.</text>
</comment>
<dbReference type="InterPro" id="IPR006544">
    <property type="entry name" value="P-type_TPase_V"/>
</dbReference>
<feature type="transmembrane region" description="Helical" evidence="13">
    <location>
        <begin position="1237"/>
        <end position="1258"/>
    </location>
</feature>
<feature type="domain" description="P-type ATPase A" evidence="15">
    <location>
        <begin position="288"/>
        <end position="424"/>
    </location>
</feature>
<keyword evidence="4 13" id="KW-0812">Transmembrane</keyword>
<evidence type="ECO:0000256" key="10">
    <source>
        <dbReference type="ARBA" id="ARBA00022989"/>
    </source>
</evidence>
<keyword evidence="6 13" id="KW-0547">Nucleotide-binding</keyword>
<evidence type="ECO:0000256" key="7">
    <source>
        <dbReference type="ARBA" id="ARBA00022840"/>
    </source>
</evidence>
<feature type="transmembrane region" description="Helical" evidence="13">
    <location>
        <begin position="70"/>
        <end position="88"/>
    </location>
</feature>
<feature type="domain" description="P5B-type ATPase N-terminal" evidence="16">
    <location>
        <begin position="57"/>
        <end position="170"/>
    </location>
</feature>
<dbReference type="InterPro" id="IPR018303">
    <property type="entry name" value="ATPase_P-typ_P_site"/>
</dbReference>
<protein>
    <recommendedName>
        <fullName evidence="13">Cation-transporting ATPase</fullName>
        <ecNumber evidence="13">7.2.2.-</ecNumber>
    </recommendedName>
</protein>
<dbReference type="PANTHER" id="PTHR45630:SF8">
    <property type="entry name" value="CATION-TRANSPORTING ATPASE"/>
    <property type="match status" value="1"/>
</dbReference>
<gene>
    <name evidence="17" type="ORF">BCR33DRAFT_681034</name>
</gene>
<dbReference type="EC" id="7.2.2.-" evidence="13"/>
<comment type="subcellular location">
    <subcellularLocation>
        <location evidence="1 13">Membrane</location>
        <topology evidence="1 13">Multi-pass membrane protein</topology>
    </subcellularLocation>
</comment>
<name>A0A1Y2C1T0_9FUNG</name>
<comment type="caution">
    <text evidence="13">Lacks conserved residue(s) required for the propagation of feature annotation.</text>
</comment>
<dbReference type="GO" id="GO:0005524">
    <property type="term" value="F:ATP binding"/>
    <property type="evidence" value="ECO:0007669"/>
    <property type="project" value="UniProtKB-UniRule"/>
</dbReference>
<dbReference type="GO" id="GO:0016887">
    <property type="term" value="F:ATP hydrolysis activity"/>
    <property type="evidence" value="ECO:0007669"/>
    <property type="project" value="InterPro"/>
</dbReference>
<keyword evidence="10 13" id="KW-1133">Transmembrane helix</keyword>
<feature type="transmembrane region" description="Helical" evidence="13">
    <location>
        <begin position="1200"/>
        <end position="1217"/>
    </location>
</feature>
<keyword evidence="3" id="KW-0597">Phosphoprotein</keyword>
<sequence length="1321" mass="149470">MAETTPLLSPASSSSSITNWDRNSGRYGSTLNFHPKPRGTSCHVQDAVVDDIHELYYLKLSGYKVNPVKLWIARAMYLCSLGGVYLFCRWFPEFGAKLHCDKCGIDEADLICVVNPWKEVSVVSVTKVPLPGGMLFDVFGTKTPAMPDRENIPMETISVFYYNSIKFILNPDTLRYETVLNWRDPWWGFSHDMTEGIGTMDEIRKRQTIFDENKVQIEGEHWVDLLLEEICKPMFLLQVLCMLEWYNDEYSSYGNFIVFVQVMSILNAFWEAAAKKNLVDGMCQQEGMTRVKRCGEWRFIQKADLVPGDVIEVGVDDQESLPCDAVLVSGSCIMMESMLTGESKPVSKSAILHDELAQLDFTIADPSNSRQMSRFFLFYGTKVVRSRGDEVTGSFHSSSNHSKALALVVRIGVNTTKGCLMRSIMHPKPHTASFVRDSFGYVVLLIAIFFVGGYITVYNFYMEGYPWRDIVLRTGDLYTIVVPVALPATIAVGVGFSINRLRRVGIYCLAAARVNVCGQIDVMCFDKTGTLTQEGLDLLGFRCVIPGSDPTKPRRFTHILSSVEDAFDLNVYENVSTDQLFVDSRSEFPKIVTAMASCHSIKILDGELVGDPVDLRMFELSGWEIEEGSSGNHENGFTSLIVRPPSSTDWKDSLRESVKAAITPLGSPAASFSTQPNLYTEIGVIRSFEFVNKLRRMSVITRKLNFNRQSIYAVPPSASLENLMKMKPKTAREFDVYCKGAPEVLLTLCNPQSIPPDYEQLLHRYAHHGYHVIAIATKVFSNISWLKLMRMRREEVECDLHFLGFLVFDNKLKPVTQSVVSTLNAAKIRQVMCTGDNILTAISVARDCGIMERDARVFAPRFENEKRGADAVVIWEDVDQDERTKSNISMQLELDPVTLKPVIAIKTTDIVDPEEEEEYQLGEHFVPERFVEVEIKEDYQLAVTGEVFSWMLKYSDKWTSFYRMLIKAQVFARMSPEQKKLLVANLQELGYCVGFCGDGANDWGALQAADVGVSLSEVEISVAAQFTSKVNSIACIVTLIREGRAALVTSFGSCKYMIVNQLIQTSSVMILTAIFSNLTEWQFPYVDFLITVPIAVFMTESGPHALLGPKRPTSSLSSKKVLISILGQTFIQALFQLLIFYDVQNKPYYVKPDLNIPDAQLKSYENHCVFLLSTYQYIFVAIIYCDGAPYRENFWRNTRFILTCIFLFGCSLYLTLVPTEGSLAFLELITVPMECRIYILCFAAVNLVVSSAAEIWVFPILAKLAGWAYIEYHSLYDDDDEPIDDYTPFESTRAMRRERALRRKWKRKGKLYKIVEQDLEY</sequence>
<dbReference type="Gene3D" id="3.40.50.1000">
    <property type="entry name" value="HAD superfamily/HAD-like"/>
    <property type="match status" value="1"/>
</dbReference>
<dbReference type="FunFam" id="1.20.1110.10:FF:000023">
    <property type="entry name" value="Cation-transporting ATPase"/>
    <property type="match status" value="1"/>
</dbReference>
<comment type="similarity">
    <text evidence="2 13">Belongs to the cation transport ATPase (P-type) (TC 3.A.3) family. Type V subfamily.</text>
</comment>
<dbReference type="SFLD" id="SFLDG00002">
    <property type="entry name" value="C1.7:_P-type_atpase_like"/>
    <property type="match status" value="1"/>
</dbReference>
<dbReference type="InterPro" id="IPR036412">
    <property type="entry name" value="HAD-like_sf"/>
</dbReference>
<organism evidence="17 18">
    <name type="scientific">Rhizoclosmatium globosum</name>
    <dbReference type="NCBI Taxonomy" id="329046"/>
    <lineage>
        <taxon>Eukaryota</taxon>
        <taxon>Fungi</taxon>
        <taxon>Fungi incertae sedis</taxon>
        <taxon>Chytridiomycota</taxon>
        <taxon>Chytridiomycota incertae sedis</taxon>
        <taxon>Chytridiomycetes</taxon>
        <taxon>Chytridiales</taxon>
        <taxon>Chytriomycetaceae</taxon>
        <taxon>Rhizoclosmatium</taxon>
    </lineage>
</organism>
<dbReference type="Proteomes" id="UP000193642">
    <property type="component" value="Unassembled WGS sequence"/>
</dbReference>
<dbReference type="InterPro" id="IPR059000">
    <property type="entry name" value="ATPase_P-type_domA"/>
</dbReference>
<evidence type="ECO:0000256" key="1">
    <source>
        <dbReference type="ARBA" id="ARBA00004141"/>
    </source>
</evidence>
<accession>A0A1Y2C1T0</accession>
<feature type="transmembrane region" description="Helical" evidence="13">
    <location>
        <begin position="438"/>
        <end position="457"/>
    </location>
</feature>
<keyword evidence="11 13" id="KW-0472">Membrane</keyword>
<dbReference type="SUPFAM" id="SSF81653">
    <property type="entry name" value="Calcium ATPase, transduction domain A"/>
    <property type="match status" value="1"/>
</dbReference>
<dbReference type="Gene3D" id="2.70.150.10">
    <property type="entry name" value="Calcium-transporting ATPase, cytoplasmic transduction domain A"/>
    <property type="match status" value="1"/>
</dbReference>
<dbReference type="Pfam" id="PF00122">
    <property type="entry name" value="E1-E2_ATPase"/>
    <property type="match status" value="1"/>
</dbReference>
<dbReference type="OrthoDB" id="48943at2759"/>
<evidence type="ECO:0000256" key="5">
    <source>
        <dbReference type="ARBA" id="ARBA00022723"/>
    </source>
</evidence>
<feature type="transmembrane region" description="Helical" evidence="13">
    <location>
        <begin position="477"/>
        <end position="498"/>
    </location>
</feature>
<dbReference type="STRING" id="329046.A0A1Y2C1T0"/>
<keyword evidence="18" id="KW-1185">Reference proteome</keyword>
<dbReference type="PROSITE" id="PS00154">
    <property type="entry name" value="ATPASE_E1_E2"/>
    <property type="match status" value="1"/>
</dbReference>
<evidence type="ECO:0000256" key="8">
    <source>
        <dbReference type="ARBA" id="ARBA00022842"/>
    </source>
</evidence>
<dbReference type="GO" id="GO:0016020">
    <property type="term" value="C:membrane"/>
    <property type="evidence" value="ECO:0007669"/>
    <property type="project" value="UniProtKB-SubCell"/>
</dbReference>
<dbReference type="InterPro" id="IPR023299">
    <property type="entry name" value="ATPase_P-typ_cyto_dom_N"/>
</dbReference>
<dbReference type="EMBL" id="MCGO01000033">
    <property type="protein sequence ID" value="ORY40961.1"/>
    <property type="molecule type" value="Genomic_DNA"/>
</dbReference>
<dbReference type="InterPro" id="IPR001757">
    <property type="entry name" value="P_typ_ATPase"/>
</dbReference>
<feature type="compositionally biased region" description="Low complexity" evidence="14">
    <location>
        <begin position="1"/>
        <end position="16"/>
    </location>
</feature>
<dbReference type="SFLD" id="SFLDS00003">
    <property type="entry name" value="Haloacid_Dehalogenase"/>
    <property type="match status" value="1"/>
</dbReference>
<dbReference type="GO" id="GO:0140358">
    <property type="term" value="F:P-type transmembrane transporter activity"/>
    <property type="evidence" value="ECO:0007669"/>
    <property type="project" value="InterPro"/>
</dbReference>
<dbReference type="GO" id="GO:0006874">
    <property type="term" value="P:intracellular calcium ion homeostasis"/>
    <property type="evidence" value="ECO:0007669"/>
    <property type="project" value="TreeGrafter"/>
</dbReference>
<evidence type="ECO:0000256" key="2">
    <source>
        <dbReference type="ARBA" id="ARBA00006000"/>
    </source>
</evidence>
<evidence type="ECO:0000313" key="17">
    <source>
        <dbReference type="EMBL" id="ORY40961.1"/>
    </source>
</evidence>
<evidence type="ECO:0000259" key="15">
    <source>
        <dbReference type="Pfam" id="PF00122"/>
    </source>
</evidence>
<dbReference type="NCBIfam" id="TIGR01494">
    <property type="entry name" value="ATPase_P-type"/>
    <property type="match status" value="1"/>
</dbReference>
<proteinExistence type="inferred from homology"/>
<dbReference type="InterPro" id="IPR044492">
    <property type="entry name" value="P_typ_ATPase_HD_dom"/>
</dbReference>
<evidence type="ECO:0000313" key="18">
    <source>
        <dbReference type="Proteomes" id="UP000193642"/>
    </source>
</evidence>
<dbReference type="PRINTS" id="PR00119">
    <property type="entry name" value="CATATPASE"/>
</dbReference>
<evidence type="ECO:0000256" key="11">
    <source>
        <dbReference type="ARBA" id="ARBA00023136"/>
    </source>
</evidence>
<reference evidence="17 18" key="1">
    <citation type="submission" date="2016-07" db="EMBL/GenBank/DDBJ databases">
        <title>Pervasive Adenine N6-methylation of Active Genes in Fungi.</title>
        <authorList>
            <consortium name="DOE Joint Genome Institute"/>
            <person name="Mondo S.J."/>
            <person name="Dannebaum R.O."/>
            <person name="Kuo R.C."/>
            <person name="Labutti K."/>
            <person name="Haridas S."/>
            <person name="Kuo A."/>
            <person name="Salamov A."/>
            <person name="Ahrendt S.R."/>
            <person name="Lipzen A."/>
            <person name="Sullivan W."/>
            <person name="Andreopoulos W.B."/>
            <person name="Clum A."/>
            <person name="Lindquist E."/>
            <person name="Daum C."/>
            <person name="Ramamoorthy G.K."/>
            <person name="Gryganskyi A."/>
            <person name="Culley D."/>
            <person name="Magnuson J.K."/>
            <person name="James T.Y."/>
            <person name="O'Malley M.A."/>
            <person name="Stajich J.E."/>
            <person name="Spatafora J.W."/>
            <person name="Visel A."/>
            <person name="Grigoriev I.V."/>
        </authorList>
    </citation>
    <scope>NUCLEOTIDE SEQUENCE [LARGE SCALE GENOMIC DNA]</scope>
    <source>
        <strain evidence="17 18">JEL800</strain>
    </source>
</reference>